<dbReference type="InterPro" id="IPR006140">
    <property type="entry name" value="D-isomer_DH_NAD-bd"/>
</dbReference>
<keyword evidence="1" id="KW-0521">NADP</keyword>
<keyword evidence="2 4" id="KW-0560">Oxidoreductase</keyword>
<feature type="domain" description="D-isomer specific 2-hydroxyacid dehydrogenase NAD-binding" evidence="6">
    <location>
        <begin position="94"/>
        <end position="267"/>
    </location>
</feature>
<comment type="caution">
    <text evidence="7">The sequence shown here is derived from an EMBL/GenBank/DDBJ whole genome shotgun (WGS) entry which is preliminary data.</text>
</comment>
<dbReference type="FunFam" id="3.40.50.720:FF:000213">
    <property type="entry name" value="Putative 2-hydroxyacid dehydrogenase"/>
    <property type="match status" value="1"/>
</dbReference>
<dbReference type="EMBL" id="JABFUD020000001">
    <property type="protein sequence ID" value="KAI5083882.1"/>
    <property type="molecule type" value="Genomic_DNA"/>
</dbReference>
<name>A0A9D4VCU7_ADICA</name>
<reference evidence="7" key="1">
    <citation type="submission" date="2021-01" db="EMBL/GenBank/DDBJ databases">
        <title>Adiantum capillus-veneris genome.</title>
        <authorList>
            <person name="Fang Y."/>
            <person name="Liao Q."/>
        </authorList>
    </citation>
    <scope>NUCLEOTIDE SEQUENCE</scope>
    <source>
        <strain evidence="7">H3</strain>
        <tissue evidence="7">Leaf</tissue>
    </source>
</reference>
<dbReference type="SUPFAM" id="SSF51735">
    <property type="entry name" value="NAD(P)-binding Rossmann-fold domains"/>
    <property type="match status" value="1"/>
</dbReference>
<sequence>MLPSLERSFTVFKLWEAPDEGAFVAAHAPSIRGLVGNTVVGASASLIDALPHLEIVSSFSVGLDKIDLPRCRQRGIAVTYTPDVLTDCTADTALSLMLACLRRIPAADRFVRQRLWPVEKNFIHTTKASGKRVGIVGLGRIGMAIAKRVEAFGCPIAYQGRSAKSGIPYSYYSTATELAANSDVLMIACPLTEGTKGSINREVLDALGPSGFLINIARGPIVDEAELVKALVEGRIGGAGLDVFENEPQVPQELTSLDNVVLTPHVGSLTWETRRAMADLVVSNLEAYFAGKPLLTPV</sequence>
<dbReference type="InterPro" id="IPR036291">
    <property type="entry name" value="NAD(P)-bd_dom_sf"/>
</dbReference>
<dbReference type="Gene3D" id="3.40.50.720">
    <property type="entry name" value="NAD(P)-binding Rossmann-like Domain"/>
    <property type="match status" value="2"/>
</dbReference>
<keyword evidence="8" id="KW-1185">Reference proteome</keyword>
<proteinExistence type="inferred from homology"/>
<organism evidence="7 8">
    <name type="scientific">Adiantum capillus-veneris</name>
    <name type="common">Maidenhair fern</name>
    <dbReference type="NCBI Taxonomy" id="13818"/>
    <lineage>
        <taxon>Eukaryota</taxon>
        <taxon>Viridiplantae</taxon>
        <taxon>Streptophyta</taxon>
        <taxon>Embryophyta</taxon>
        <taxon>Tracheophyta</taxon>
        <taxon>Polypodiopsida</taxon>
        <taxon>Polypodiidae</taxon>
        <taxon>Polypodiales</taxon>
        <taxon>Pteridineae</taxon>
        <taxon>Pteridaceae</taxon>
        <taxon>Vittarioideae</taxon>
        <taxon>Adiantum</taxon>
    </lineage>
</organism>
<dbReference type="CDD" id="cd12156">
    <property type="entry name" value="HPPR"/>
    <property type="match status" value="1"/>
</dbReference>
<evidence type="ECO:0000256" key="3">
    <source>
        <dbReference type="ARBA" id="ARBA00023027"/>
    </source>
</evidence>
<evidence type="ECO:0000313" key="7">
    <source>
        <dbReference type="EMBL" id="KAI5083882.1"/>
    </source>
</evidence>
<evidence type="ECO:0000256" key="2">
    <source>
        <dbReference type="ARBA" id="ARBA00023002"/>
    </source>
</evidence>
<evidence type="ECO:0000256" key="1">
    <source>
        <dbReference type="ARBA" id="ARBA00022857"/>
    </source>
</evidence>
<evidence type="ECO:0000259" key="6">
    <source>
        <dbReference type="Pfam" id="PF02826"/>
    </source>
</evidence>
<comment type="similarity">
    <text evidence="4">Belongs to the D-isomer specific 2-hydroxyacid dehydrogenase family.</text>
</comment>
<dbReference type="InterPro" id="IPR006139">
    <property type="entry name" value="D-isomer_2_OHA_DH_cat_dom"/>
</dbReference>
<dbReference type="InterPro" id="IPR050223">
    <property type="entry name" value="D-isomer_2-hydroxyacid_DH"/>
</dbReference>
<feature type="domain" description="D-isomer specific 2-hydroxyacid dehydrogenase catalytic" evidence="5">
    <location>
        <begin position="24"/>
        <end position="298"/>
    </location>
</feature>
<keyword evidence="3" id="KW-0520">NAD</keyword>
<dbReference type="GO" id="GO:0005829">
    <property type="term" value="C:cytosol"/>
    <property type="evidence" value="ECO:0007669"/>
    <property type="project" value="TreeGrafter"/>
</dbReference>
<dbReference type="GO" id="GO:0016618">
    <property type="term" value="F:hydroxypyruvate reductase [NAD(P)H] activity"/>
    <property type="evidence" value="ECO:0007669"/>
    <property type="project" value="TreeGrafter"/>
</dbReference>
<dbReference type="PANTHER" id="PTHR10996">
    <property type="entry name" value="2-HYDROXYACID DEHYDROGENASE-RELATED"/>
    <property type="match status" value="1"/>
</dbReference>
<dbReference type="AlphaFoldDB" id="A0A9D4VCU7"/>
<dbReference type="OrthoDB" id="298012at2759"/>
<dbReference type="GO" id="GO:0030267">
    <property type="term" value="F:glyoxylate reductase (NADPH) activity"/>
    <property type="evidence" value="ECO:0007669"/>
    <property type="project" value="TreeGrafter"/>
</dbReference>
<dbReference type="PANTHER" id="PTHR10996:SF178">
    <property type="entry name" value="2-HYDROXYACID DEHYDROGENASE YGL185C-RELATED"/>
    <property type="match status" value="1"/>
</dbReference>
<evidence type="ECO:0000259" key="5">
    <source>
        <dbReference type="Pfam" id="PF00389"/>
    </source>
</evidence>
<accession>A0A9D4VCU7</accession>
<dbReference type="Pfam" id="PF02826">
    <property type="entry name" value="2-Hacid_dh_C"/>
    <property type="match status" value="1"/>
</dbReference>
<gene>
    <name evidence="7" type="ORF">GOP47_0000051</name>
</gene>
<evidence type="ECO:0000313" key="8">
    <source>
        <dbReference type="Proteomes" id="UP000886520"/>
    </source>
</evidence>
<dbReference type="Proteomes" id="UP000886520">
    <property type="component" value="Chromosome 1"/>
</dbReference>
<evidence type="ECO:0000256" key="4">
    <source>
        <dbReference type="RuleBase" id="RU003719"/>
    </source>
</evidence>
<dbReference type="Pfam" id="PF00389">
    <property type="entry name" value="2-Hacid_dh"/>
    <property type="match status" value="1"/>
</dbReference>
<protein>
    <submittedName>
        <fullName evidence="7">Uncharacterized protein</fullName>
    </submittedName>
</protein>
<dbReference type="SUPFAM" id="SSF52283">
    <property type="entry name" value="Formate/glycerate dehydrogenase catalytic domain-like"/>
    <property type="match status" value="1"/>
</dbReference>
<dbReference type="GO" id="GO:0051287">
    <property type="term" value="F:NAD binding"/>
    <property type="evidence" value="ECO:0007669"/>
    <property type="project" value="InterPro"/>
</dbReference>